<dbReference type="InterPro" id="IPR001173">
    <property type="entry name" value="Glyco_trans_2-like"/>
</dbReference>
<dbReference type="AlphaFoldDB" id="A0A806LEN2"/>
<evidence type="ECO:0000256" key="3">
    <source>
        <dbReference type="ARBA" id="ARBA00022679"/>
    </source>
</evidence>
<evidence type="ECO:0000256" key="2">
    <source>
        <dbReference type="ARBA" id="ARBA00022676"/>
    </source>
</evidence>
<evidence type="ECO:0000313" key="6">
    <source>
        <dbReference type="Proteomes" id="UP000019441"/>
    </source>
</evidence>
<dbReference type="EMBL" id="CP007122">
    <property type="protein sequence ID" value="AHJ34431.1"/>
    <property type="molecule type" value="Genomic_DNA"/>
</dbReference>
<feature type="domain" description="Glycosyltransferase 2-like" evidence="4">
    <location>
        <begin position="5"/>
        <end position="144"/>
    </location>
</feature>
<protein>
    <recommendedName>
        <fullName evidence="4">Glycosyltransferase 2-like domain-containing protein</fullName>
    </recommendedName>
</protein>
<evidence type="ECO:0000313" key="5">
    <source>
        <dbReference type="EMBL" id="AHJ34431.1"/>
    </source>
</evidence>
<dbReference type="Gene3D" id="3.90.550.10">
    <property type="entry name" value="Spore Coat Polysaccharide Biosynthesis Protein SpsA, Chain A"/>
    <property type="match status" value="1"/>
</dbReference>
<name>A0A806LEN2_LACPA</name>
<reference evidence="5 6" key="1">
    <citation type="journal article" date="2014" name="Genome Announc.">
        <title>Whole Genome Sequence of the Probiotic Strain Lactobacillus paracasei N1115, Isolated from Traditional Chinese Fermented Milk.</title>
        <authorList>
            <person name="Wang S."/>
            <person name="Zhu H."/>
            <person name="He F."/>
            <person name="Luo Y."/>
            <person name="Kang Z."/>
            <person name="Lu C."/>
            <person name="Feng L."/>
            <person name="Lu X."/>
            <person name="Xue Y."/>
            <person name="Wang H."/>
        </authorList>
    </citation>
    <scope>NUCLEOTIDE SEQUENCE [LARGE SCALE GENOMIC DNA]</scope>
    <source>
        <strain evidence="5 6">N1115</strain>
    </source>
</reference>
<evidence type="ECO:0000256" key="1">
    <source>
        <dbReference type="ARBA" id="ARBA00006739"/>
    </source>
</evidence>
<dbReference type="Proteomes" id="UP000019441">
    <property type="component" value="Chromosome"/>
</dbReference>
<dbReference type="InterPro" id="IPR029044">
    <property type="entry name" value="Nucleotide-diphossugar_trans"/>
</dbReference>
<dbReference type="SUPFAM" id="SSF53448">
    <property type="entry name" value="Nucleotide-diphospho-sugar transferases"/>
    <property type="match status" value="1"/>
</dbReference>
<sequence>MPKVSVLMATKNGHKYLKEAITSILCQSFSDFEFIICNDHSSDDTAKIIEHFRKNDNRIKVFENEFPDGFTSALNYGLEHCEGKYIARMDDDDISHPDRLAIEAEYLDQYPMISIVSSNVNFFDSSGIYGRTSKINLPTNKDIWRGKIFTHPAVMFRKKNLSLVGQYSTSKDVTRIEDYDFWCKFYSYGLKGINLPNTLLDYREDHFSLKKRNAIRKVRLVKCMHKWRKRLNIPIYYDVFMVYELMKILVPQRLIGTYHRVHFKL</sequence>
<organism evidence="5 6">
    <name type="scientific">Lacticaseibacillus paracasei N1115</name>
    <dbReference type="NCBI Taxonomy" id="1446494"/>
    <lineage>
        <taxon>Bacteria</taxon>
        <taxon>Bacillati</taxon>
        <taxon>Bacillota</taxon>
        <taxon>Bacilli</taxon>
        <taxon>Lactobacillales</taxon>
        <taxon>Lactobacillaceae</taxon>
        <taxon>Lacticaseibacillus</taxon>
    </lineage>
</organism>
<gene>
    <name evidence="5" type="ORF">AF91_04310</name>
</gene>
<dbReference type="PANTHER" id="PTHR43685:SF5">
    <property type="entry name" value="GLYCOSYLTRANSFERASE EPSE-RELATED"/>
    <property type="match status" value="1"/>
</dbReference>
<comment type="similarity">
    <text evidence="1">Belongs to the glycosyltransferase 2 family.</text>
</comment>
<dbReference type="KEGG" id="lpq:AF91_04310"/>
<dbReference type="InterPro" id="IPR050834">
    <property type="entry name" value="Glycosyltransf_2"/>
</dbReference>
<dbReference type="GO" id="GO:0016757">
    <property type="term" value="F:glycosyltransferase activity"/>
    <property type="evidence" value="ECO:0007669"/>
    <property type="project" value="UniProtKB-KW"/>
</dbReference>
<keyword evidence="3" id="KW-0808">Transferase</keyword>
<dbReference type="PANTHER" id="PTHR43685">
    <property type="entry name" value="GLYCOSYLTRANSFERASE"/>
    <property type="match status" value="1"/>
</dbReference>
<keyword evidence="2" id="KW-0328">Glycosyltransferase</keyword>
<accession>A0A806LEN2</accession>
<dbReference type="Pfam" id="PF00535">
    <property type="entry name" value="Glycos_transf_2"/>
    <property type="match status" value="1"/>
</dbReference>
<evidence type="ECO:0000259" key="4">
    <source>
        <dbReference type="Pfam" id="PF00535"/>
    </source>
</evidence>
<proteinExistence type="inferred from homology"/>